<dbReference type="EMBL" id="GBEZ01022434">
    <property type="protein sequence ID" value="JAC64407.1"/>
    <property type="molecule type" value="Transcribed_RNA"/>
</dbReference>
<keyword evidence="5" id="KW-0539">Nucleus</keyword>
<comment type="subcellular location">
    <subcellularLocation>
        <location evidence="1">Nucleus</location>
    </subcellularLocation>
</comment>
<dbReference type="InterPro" id="IPR036570">
    <property type="entry name" value="HORMA_dom_sf"/>
</dbReference>
<dbReference type="SUPFAM" id="SSF56019">
    <property type="entry name" value="The spindle assembly checkpoint protein mad2"/>
    <property type="match status" value="1"/>
</dbReference>
<proteinExistence type="inferred from homology"/>
<dbReference type="InterPro" id="IPR045091">
    <property type="entry name" value="Mad2-like"/>
</dbReference>
<dbReference type="Pfam" id="PF02301">
    <property type="entry name" value="HORMA"/>
    <property type="match status" value="1"/>
</dbReference>
<keyword evidence="3" id="KW-0132">Cell division</keyword>
<dbReference type="PROSITE" id="PS50815">
    <property type="entry name" value="HORMA"/>
    <property type="match status" value="1"/>
</dbReference>
<evidence type="ECO:0000259" key="7">
    <source>
        <dbReference type="PROSITE" id="PS50815"/>
    </source>
</evidence>
<dbReference type="PANTHER" id="PTHR11842:SF11">
    <property type="entry name" value="MITOTIC SPINDLE ASSEMBLY CHECKPOINT PROTEIN MAD2A"/>
    <property type="match status" value="1"/>
</dbReference>
<reference evidence="8" key="1">
    <citation type="submission" date="2014-05" db="EMBL/GenBank/DDBJ databases">
        <title>The transcriptome of the halophilic microalga Tetraselmis sp. GSL018 isolated from the Great Salt Lake, Utah.</title>
        <authorList>
            <person name="Jinkerson R.E."/>
            <person name="D'Adamo S."/>
            <person name="Posewitz M.C."/>
        </authorList>
    </citation>
    <scope>NUCLEOTIDE SEQUENCE</scope>
    <source>
        <strain evidence="8">GSL018</strain>
    </source>
</reference>
<feature type="domain" description="HORMA" evidence="7">
    <location>
        <begin position="14"/>
        <end position="201"/>
    </location>
</feature>
<dbReference type="GO" id="GO:0051301">
    <property type="term" value="P:cell division"/>
    <property type="evidence" value="ECO:0007669"/>
    <property type="project" value="UniProtKB-KW"/>
</dbReference>
<evidence type="ECO:0000256" key="5">
    <source>
        <dbReference type="ARBA" id="ARBA00023242"/>
    </source>
</evidence>
<accession>A0A061QUQ8</accession>
<dbReference type="PANTHER" id="PTHR11842">
    <property type="entry name" value="MITOTIC SPINDLE ASSEMBLY CHECKPOINT PROTEIN MAD2"/>
    <property type="match status" value="1"/>
</dbReference>
<dbReference type="GO" id="GO:0007094">
    <property type="term" value="P:mitotic spindle assembly checkpoint signaling"/>
    <property type="evidence" value="ECO:0007669"/>
    <property type="project" value="TreeGrafter"/>
</dbReference>
<evidence type="ECO:0000256" key="1">
    <source>
        <dbReference type="ARBA" id="ARBA00004123"/>
    </source>
</evidence>
<sequence length="211" mass="24268">MEQVLATDNTITLKGSAEIVSEFFGYAVNSILYQRGVYPPESFEGQKKYGLNMMITSDEKLTEYLNNVLKQLHEWLLNRQLQRLVLVVSSIQSKEVLERWAFNIETDKEVLSARDPNLVKREKSKKEITSEIQAIIRQITASVTFLPLLDESCSFDLLMYTDANADVPQQWEESDARFISNAAEVKLRSFSTKVHKIDSMVTYKMEDDNLV</sequence>
<comment type="similarity">
    <text evidence="2">Belongs to the MAD2 family.</text>
</comment>
<keyword evidence="6" id="KW-0131">Cell cycle</keyword>
<name>A0A061QUQ8_9CHLO</name>
<evidence type="ECO:0000256" key="4">
    <source>
        <dbReference type="ARBA" id="ARBA00022776"/>
    </source>
</evidence>
<protein>
    <submittedName>
        <fullName evidence="8">Mitotic spindle assembly checkpoint protein MAD2</fullName>
    </submittedName>
</protein>
<evidence type="ECO:0000256" key="2">
    <source>
        <dbReference type="ARBA" id="ARBA00010348"/>
    </source>
</evidence>
<dbReference type="FunFam" id="3.30.900.10:FF:000002">
    <property type="entry name" value="Mitotic spindle assembly checkpoint protein MAD2A"/>
    <property type="match status" value="1"/>
</dbReference>
<dbReference type="GO" id="GO:0000776">
    <property type="term" value="C:kinetochore"/>
    <property type="evidence" value="ECO:0007669"/>
    <property type="project" value="TreeGrafter"/>
</dbReference>
<dbReference type="InterPro" id="IPR003511">
    <property type="entry name" value="HORMA_dom"/>
</dbReference>
<dbReference type="GO" id="GO:0005654">
    <property type="term" value="C:nucleoplasm"/>
    <property type="evidence" value="ECO:0007669"/>
    <property type="project" value="TreeGrafter"/>
</dbReference>
<evidence type="ECO:0000256" key="3">
    <source>
        <dbReference type="ARBA" id="ARBA00022618"/>
    </source>
</evidence>
<organism evidence="8">
    <name type="scientific">Tetraselmis sp. GSL018</name>
    <dbReference type="NCBI Taxonomy" id="582737"/>
    <lineage>
        <taxon>Eukaryota</taxon>
        <taxon>Viridiplantae</taxon>
        <taxon>Chlorophyta</taxon>
        <taxon>core chlorophytes</taxon>
        <taxon>Chlorodendrophyceae</taxon>
        <taxon>Chlorodendrales</taxon>
        <taxon>Chlorodendraceae</taxon>
        <taxon>Tetraselmis</taxon>
    </lineage>
</organism>
<dbReference type="Gene3D" id="3.30.900.10">
    <property type="entry name" value="HORMA domain"/>
    <property type="match status" value="1"/>
</dbReference>
<gene>
    <name evidence="8" type="primary">MAD2</name>
    <name evidence="8" type="ORF">TSPGSL018_18373</name>
</gene>
<evidence type="ECO:0000313" key="8">
    <source>
        <dbReference type="EMBL" id="JAC64407.1"/>
    </source>
</evidence>
<evidence type="ECO:0000256" key="6">
    <source>
        <dbReference type="ARBA" id="ARBA00023306"/>
    </source>
</evidence>
<dbReference type="GO" id="GO:0005737">
    <property type="term" value="C:cytoplasm"/>
    <property type="evidence" value="ECO:0007669"/>
    <property type="project" value="TreeGrafter"/>
</dbReference>
<keyword evidence="4" id="KW-0498">Mitosis</keyword>
<dbReference type="AlphaFoldDB" id="A0A061QUQ8"/>